<organism evidence="1 2">
    <name type="scientific">Secundilactobacillus pentosiphilus</name>
    <dbReference type="NCBI Taxonomy" id="1714682"/>
    <lineage>
        <taxon>Bacteria</taxon>
        <taxon>Bacillati</taxon>
        <taxon>Bacillota</taxon>
        <taxon>Bacilli</taxon>
        <taxon>Lactobacillales</taxon>
        <taxon>Lactobacillaceae</taxon>
        <taxon>Secundilactobacillus</taxon>
    </lineage>
</organism>
<keyword evidence="2" id="KW-1185">Reference proteome</keyword>
<accession>A0A1Z5IP03</accession>
<dbReference type="Proteomes" id="UP000198430">
    <property type="component" value="Unassembled WGS sequence"/>
</dbReference>
<protein>
    <submittedName>
        <fullName evidence="1">Uncharacterized protein</fullName>
    </submittedName>
</protein>
<proteinExistence type="predicted"/>
<dbReference type="AlphaFoldDB" id="A0A1Z5IP03"/>
<gene>
    <name evidence="1" type="ORF">IWT140_01077</name>
</gene>
<name>A0A1Z5IP03_9LACO</name>
<evidence type="ECO:0000313" key="1">
    <source>
        <dbReference type="EMBL" id="GAX03473.1"/>
    </source>
</evidence>
<sequence>MISVLNVNASNSVYVMGGFFYSKGDLNHDKFKSETMAKPFS</sequence>
<comment type="caution">
    <text evidence="1">The sequence shown here is derived from an EMBL/GenBank/DDBJ whole genome shotgun (WGS) entry which is preliminary data.</text>
</comment>
<evidence type="ECO:0000313" key="2">
    <source>
        <dbReference type="Proteomes" id="UP000198430"/>
    </source>
</evidence>
<reference evidence="1 2" key="1">
    <citation type="submission" date="2015-11" db="EMBL/GenBank/DDBJ databases">
        <title>Draft genome sequences of new species of the genus Lactobacillus isolated from orchardgrass silage.</title>
        <authorList>
            <person name="Tohno M."/>
            <person name="Tanizawa Y."/>
            <person name="Arita M."/>
        </authorList>
    </citation>
    <scope>NUCLEOTIDE SEQUENCE [LARGE SCALE GENOMIC DNA]</scope>
    <source>
        <strain evidence="1 2">IWT140</strain>
    </source>
</reference>
<dbReference type="EMBL" id="BCMH01000006">
    <property type="protein sequence ID" value="GAX03473.1"/>
    <property type="molecule type" value="Genomic_DNA"/>
</dbReference>